<proteinExistence type="predicted"/>
<sequence length="226" mass="23784">MAATEPRTILAYGDSLTWGADPSSDGRHPQDGRWPDVLATELGEGTSVIAEGLCGRTTAYDDDTGDCDRNGARLLPTLLATHVPVDLLILMLGTNDMKPHVAGTAIAATQGMRRLVQIATSHISNRTAANRMQILVVAPPPIVRTDDAEAAAMFAGGVEHSRQLADLYRALAHQNGCGFFDAGTVAQASPVDGVHLDAENTAAIGRALAPVVRSMLEARLTPIKEA</sequence>
<gene>
    <name evidence="2" type="ORF">E0E05_08870</name>
</gene>
<dbReference type="SUPFAM" id="SSF52266">
    <property type="entry name" value="SGNH hydrolase"/>
    <property type="match status" value="1"/>
</dbReference>
<dbReference type="RefSeq" id="WP_131616379.1">
    <property type="nucleotide sequence ID" value="NZ_CP036532.1"/>
</dbReference>
<feature type="domain" description="SGNH hydrolase-type esterase" evidence="1">
    <location>
        <begin position="11"/>
        <end position="196"/>
    </location>
</feature>
<evidence type="ECO:0000259" key="1">
    <source>
        <dbReference type="Pfam" id="PF13472"/>
    </source>
</evidence>
<dbReference type="Pfam" id="PF13472">
    <property type="entry name" value="Lipase_GDSL_2"/>
    <property type="match status" value="1"/>
</dbReference>
<protein>
    <submittedName>
        <fullName evidence="2">Arylesterase</fullName>
    </submittedName>
</protein>
<dbReference type="GeneID" id="90767405"/>
<organism evidence="2 3">
    <name type="scientific">Roseitalea porphyridii</name>
    <dbReference type="NCBI Taxonomy" id="1852022"/>
    <lineage>
        <taxon>Bacteria</taxon>
        <taxon>Pseudomonadati</taxon>
        <taxon>Pseudomonadota</taxon>
        <taxon>Alphaproteobacteria</taxon>
        <taxon>Hyphomicrobiales</taxon>
        <taxon>Ahrensiaceae</taxon>
        <taxon>Roseitalea</taxon>
    </lineage>
</organism>
<dbReference type="AlphaFoldDB" id="A0A4P6V0S0"/>
<dbReference type="InterPro" id="IPR013830">
    <property type="entry name" value="SGNH_hydro"/>
</dbReference>
<evidence type="ECO:0000313" key="3">
    <source>
        <dbReference type="Proteomes" id="UP000293719"/>
    </source>
</evidence>
<name>A0A4P6V0S0_9HYPH</name>
<dbReference type="EMBL" id="CP036532">
    <property type="protein sequence ID" value="QBK30695.1"/>
    <property type="molecule type" value="Genomic_DNA"/>
</dbReference>
<dbReference type="GO" id="GO:0016788">
    <property type="term" value="F:hydrolase activity, acting on ester bonds"/>
    <property type="evidence" value="ECO:0007669"/>
    <property type="project" value="UniProtKB-ARBA"/>
</dbReference>
<dbReference type="CDD" id="cd01839">
    <property type="entry name" value="SGNH_arylesterase_like"/>
    <property type="match status" value="1"/>
</dbReference>
<evidence type="ECO:0000313" key="2">
    <source>
        <dbReference type="EMBL" id="QBK30695.1"/>
    </source>
</evidence>
<dbReference type="InterPro" id="IPR036514">
    <property type="entry name" value="SGNH_hydro_sf"/>
</dbReference>
<dbReference type="Gene3D" id="3.40.50.1110">
    <property type="entry name" value="SGNH hydrolase"/>
    <property type="match status" value="1"/>
</dbReference>
<dbReference type="KEGG" id="rpod:E0E05_08870"/>
<reference evidence="2 3" key="1">
    <citation type="journal article" date="2017" name="Int. J. Syst. Evol. Microbiol.">
        <title>Roseitalea porphyridii gen. nov., sp. nov., isolated from a red alga, and reclassification of Hoeflea suaedae Chung et al. 2013 as Pseudohoeflea suaedae gen. nov., comb. nov.</title>
        <authorList>
            <person name="Hyeon J.W."/>
            <person name="Jeong S.E."/>
            <person name="Baek K."/>
            <person name="Jeon C.O."/>
        </authorList>
    </citation>
    <scope>NUCLEOTIDE SEQUENCE [LARGE SCALE GENOMIC DNA]</scope>
    <source>
        <strain evidence="2 3">MA7-20</strain>
    </source>
</reference>
<dbReference type="OrthoDB" id="164654at2"/>
<dbReference type="Proteomes" id="UP000293719">
    <property type="component" value="Chromosome"/>
</dbReference>
<accession>A0A4P6V0S0</accession>
<keyword evidence="3" id="KW-1185">Reference proteome</keyword>